<comment type="caution">
    <text evidence="2">Lacks conserved residue(s) required for the propagation of feature annotation.</text>
</comment>
<feature type="region of interest" description="Disordered" evidence="4">
    <location>
        <begin position="1"/>
        <end position="22"/>
    </location>
</feature>
<dbReference type="PANTHER" id="PTHR10127">
    <property type="entry name" value="DISCOIDIN, CUB, EGF, LAMININ , AND ZINC METALLOPROTEASE DOMAIN CONTAINING"/>
    <property type="match status" value="1"/>
</dbReference>
<dbReference type="EC" id="3.4.24.-" evidence="3"/>
<dbReference type="Proteomes" id="UP000887572">
    <property type="component" value="Unplaced"/>
</dbReference>
<evidence type="ECO:0000256" key="3">
    <source>
        <dbReference type="RuleBase" id="RU361183"/>
    </source>
</evidence>
<protein>
    <recommendedName>
        <fullName evidence="3">Metalloendopeptidase</fullName>
        <ecNumber evidence="3">3.4.24.-</ecNumber>
    </recommendedName>
</protein>
<proteinExistence type="predicted"/>
<keyword evidence="6" id="KW-1185">Reference proteome</keyword>
<name>A0A914HZW6_GLORO</name>
<dbReference type="InterPro" id="IPR034035">
    <property type="entry name" value="Astacin-like_dom"/>
</dbReference>
<dbReference type="GO" id="GO:0004222">
    <property type="term" value="F:metalloendopeptidase activity"/>
    <property type="evidence" value="ECO:0007669"/>
    <property type="project" value="UniProtKB-UniRule"/>
</dbReference>
<comment type="cofactor">
    <cofactor evidence="2 3">
        <name>Zn(2+)</name>
        <dbReference type="ChEBI" id="CHEBI:29105"/>
    </cofactor>
    <text evidence="2 3">Binds 1 zinc ion per subunit.</text>
</comment>
<keyword evidence="2 3" id="KW-0862">Zinc</keyword>
<evidence type="ECO:0000259" key="5">
    <source>
        <dbReference type="PROSITE" id="PS51864"/>
    </source>
</evidence>
<feature type="binding site" evidence="2">
    <location>
        <position position="254"/>
    </location>
    <ligand>
        <name>Zn(2+)</name>
        <dbReference type="ChEBI" id="CHEBI:29105"/>
        <note>catalytic</note>
    </ligand>
</feature>
<evidence type="ECO:0000256" key="2">
    <source>
        <dbReference type="PROSITE-ProRule" id="PRU01211"/>
    </source>
</evidence>
<evidence type="ECO:0000313" key="7">
    <source>
        <dbReference type="WBParaSite" id="Gr19_v10_g6023.t1"/>
    </source>
</evidence>
<organism evidence="6 7">
    <name type="scientific">Globodera rostochiensis</name>
    <name type="common">Golden nematode worm</name>
    <name type="synonym">Heterodera rostochiensis</name>
    <dbReference type="NCBI Taxonomy" id="31243"/>
    <lineage>
        <taxon>Eukaryota</taxon>
        <taxon>Metazoa</taxon>
        <taxon>Ecdysozoa</taxon>
        <taxon>Nematoda</taxon>
        <taxon>Chromadorea</taxon>
        <taxon>Rhabditida</taxon>
        <taxon>Tylenchina</taxon>
        <taxon>Tylenchomorpha</taxon>
        <taxon>Tylenchoidea</taxon>
        <taxon>Heteroderidae</taxon>
        <taxon>Heteroderinae</taxon>
        <taxon>Globodera</taxon>
    </lineage>
</organism>
<dbReference type="GO" id="GO:0006508">
    <property type="term" value="P:proteolysis"/>
    <property type="evidence" value="ECO:0007669"/>
    <property type="project" value="UniProtKB-KW"/>
</dbReference>
<dbReference type="InterPro" id="IPR024079">
    <property type="entry name" value="MetalloPept_cat_dom_sf"/>
</dbReference>
<evidence type="ECO:0000313" key="6">
    <source>
        <dbReference type="Proteomes" id="UP000887572"/>
    </source>
</evidence>
<keyword evidence="2 3" id="KW-0482">Metalloprotease</keyword>
<feature type="binding site" evidence="2">
    <location>
        <position position="250"/>
    </location>
    <ligand>
        <name>Zn(2+)</name>
        <dbReference type="ChEBI" id="CHEBI:29105"/>
        <note>catalytic</note>
    </ligand>
</feature>
<feature type="binding site" evidence="2">
    <location>
        <position position="260"/>
    </location>
    <ligand>
        <name>Zn(2+)</name>
        <dbReference type="ChEBI" id="CHEBI:29105"/>
        <note>catalytic</note>
    </ligand>
</feature>
<keyword evidence="1" id="KW-1015">Disulfide bond</keyword>
<dbReference type="WBParaSite" id="Gr19_v10_g6023.t1">
    <property type="protein sequence ID" value="Gr19_v10_g6023.t1"/>
    <property type="gene ID" value="Gr19_v10_g6023"/>
</dbReference>
<dbReference type="Pfam" id="PF01400">
    <property type="entry name" value="Astacin"/>
    <property type="match status" value="1"/>
</dbReference>
<evidence type="ECO:0000256" key="1">
    <source>
        <dbReference type="ARBA" id="ARBA00023157"/>
    </source>
</evidence>
<accession>A0A914HZW6</accession>
<evidence type="ECO:0000256" key="4">
    <source>
        <dbReference type="SAM" id="MobiDB-lite"/>
    </source>
</evidence>
<keyword evidence="2 3" id="KW-0645">Protease</keyword>
<dbReference type="PROSITE" id="PS51864">
    <property type="entry name" value="ASTACIN"/>
    <property type="match status" value="1"/>
</dbReference>
<dbReference type="AlphaFoldDB" id="A0A914HZW6"/>
<dbReference type="InterPro" id="IPR001506">
    <property type="entry name" value="Peptidase_M12A"/>
</dbReference>
<dbReference type="InterPro" id="IPR006026">
    <property type="entry name" value="Peptidase_Metallo"/>
</dbReference>
<feature type="compositionally biased region" description="Polar residues" evidence="4">
    <location>
        <begin position="1"/>
        <end position="15"/>
    </location>
</feature>
<sequence length="387" mass="44149">MAQQRKNPKEQQNPSIRLHPSSACNNDVLPLINPDTCRPLVSRSTRSPPHPDWMITKHQHPTQTIELPLDDGRPTRFHIQRWMMCHSGRTKNAKSYHILVVLLLSSSVTMCHCRPLLPDHLVELDFINASWLIDNTTPGKAATMFLGDQRFHKRQRRGSVVALESDKWPNGRIPYVLSTAYSPQQRAVLARAITAYNAKTCIRFVPKTPADKDYVVISKLDGCFADFARVGGKQHVSLADECVEYSTIIHEFMHVVGFIHEHQREDRDGFVQIRWENVIDGASADFEKLSAVGLSNYDEPYDYFSIMHYENTEGSKNGNPTITANAPEYTKLMGKSADFTEGDLNRVNRAYRCHNILLRRHPATSIPNTVQRPFSTPNFNMRTLWRG</sequence>
<keyword evidence="2 3" id="KW-0378">Hydrolase</keyword>
<dbReference type="SMART" id="SM00235">
    <property type="entry name" value="ZnMc"/>
    <property type="match status" value="1"/>
</dbReference>
<feature type="active site" evidence="2">
    <location>
        <position position="251"/>
    </location>
</feature>
<dbReference type="PANTHER" id="PTHR10127:SF798">
    <property type="entry name" value="ZINC METALLOPROTEINASE NAS-1"/>
    <property type="match status" value="1"/>
</dbReference>
<reference evidence="7" key="1">
    <citation type="submission" date="2022-11" db="UniProtKB">
        <authorList>
            <consortium name="WormBaseParasite"/>
        </authorList>
    </citation>
    <scope>IDENTIFICATION</scope>
</reference>
<keyword evidence="2 3" id="KW-0479">Metal-binding</keyword>
<dbReference type="SUPFAM" id="SSF55486">
    <property type="entry name" value="Metalloproteases ('zincins'), catalytic domain"/>
    <property type="match status" value="1"/>
</dbReference>
<dbReference type="CDD" id="cd04280">
    <property type="entry name" value="ZnMc_astacin_like"/>
    <property type="match status" value="1"/>
</dbReference>
<dbReference type="GO" id="GO:0008270">
    <property type="term" value="F:zinc ion binding"/>
    <property type="evidence" value="ECO:0007669"/>
    <property type="project" value="UniProtKB-UniRule"/>
</dbReference>
<dbReference type="Gene3D" id="3.40.390.10">
    <property type="entry name" value="Collagenase (Catalytic Domain)"/>
    <property type="match status" value="1"/>
</dbReference>
<dbReference type="PRINTS" id="PR00480">
    <property type="entry name" value="ASTACIN"/>
</dbReference>
<feature type="domain" description="Peptidase M12A" evidence="5">
    <location>
        <begin position="159"/>
        <end position="354"/>
    </location>
</feature>